<proteinExistence type="predicted"/>
<evidence type="ECO:0000313" key="1">
    <source>
        <dbReference type="EMBL" id="PIL42649.1"/>
    </source>
</evidence>
<dbReference type="AlphaFoldDB" id="A0A2G8T9I6"/>
<reference evidence="1 2" key="1">
    <citation type="submission" date="2017-10" db="EMBL/GenBank/DDBJ databases">
        <title>Massilia psychrophilum sp. nov., a novel purple-pigmented bacterium isolated from Tianshan glacier, Xinjiang Municipality, China.</title>
        <authorList>
            <person name="Wang H."/>
        </authorList>
    </citation>
    <scope>NUCLEOTIDE SEQUENCE [LARGE SCALE GENOMIC DNA]</scope>
    <source>
        <strain evidence="1 2">JCM 30074</strain>
    </source>
</reference>
<comment type="caution">
    <text evidence="1">The sequence shown here is derived from an EMBL/GenBank/DDBJ whole genome shotgun (WGS) entry which is preliminary data.</text>
</comment>
<dbReference type="OrthoDB" id="8780810at2"/>
<name>A0A2G8T9I6_9BURK</name>
<sequence length="108" mass="11759">MQNIMADMTPGAGKPPKLTKGYLEMLGASLGRGTYGVTVKQTPEGFWTIRLKFEGQPEERPVTTARGEMKVWRNVIGAITFAQENCGLASSVCVEVGGWKLGRIENVN</sequence>
<gene>
    <name evidence="1" type="ORF">CR105_23240</name>
</gene>
<accession>A0A2G8T9I6</accession>
<dbReference type="EMBL" id="PDOC01000023">
    <property type="protein sequence ID" value="PIL42649.1"/>
    <property type="molecule type" value="Genomic_DNA"/>
</dbReference>
<dbReference type="Proteomes" id="UP000230390">
    <property type="component" value="Unassembled WGS sequence"/>
</dbReference>
<keyword evidence="2" id="KW-1185">Reference proteome</keyword>
<protein>
    <submittedName>
        <fullName evidence="1">Uncharacterized protein</fullName>
    </submittedName>
</protein>
<organism evidence="1 2">
    <name type="scientific">Massilia eurypsychrophila</name>
    <dbReference type="NCBI Taxonomy" id="1485217"/>
    <lineage>
        <taxon>Bacteria</taxon>
        <taxon>Pseudomonadati</taxon>
        <taxon>Pseudomonadota</taxon>
        <taxon>Betaproteobacteria</taxon>
        <taxon>Burkholderiales</taxon>
        <taxon>Oxalobacteraceae</taxon>
        <taxon>Telluria group</taxon>
        <taxon>Massilia</taxon>
    </lineage>
</organism>
<evidence type="ECO:0000313" key="2">
    <source>
        <dbReference type="Proteomes" id="UP000230390"/>
    </source>
</evidence>